<feature type="region of interest" description="Disordered" evidence="9">
    <location>
        <begin position="35"/>
        <end position="61"/>
    </location>
</feature>
<protein>
    <recommendedName>
        <fullName evidence="7">Large ribosomal subunit protein bL27m</fullName>
    </recommendedName>
    <alternativeName>
        <fullName evidence="8">39S ribosomal protein L27, mitochondrial</fullName>
    </alternativeName>
</protein>
<dbReference type="SUPFAM" id="SSF110324">
    <property type="entry name" value="Ribosomal L27 protein-like"/>
    <property type="match status" value="1"/>
</dbReference>
<dbReference type="EMBL" id="JARKIK010000096">
    <property type="protein sequence ID" value="KAK8722215.1"/>
    <property type="molecule type" value="Genomic_DNA"/>
</dbReference>
<accession>A0AAW0VZJ7</accession>
<dbReference type="Pfam" id="PF01016">
    <property type="entry name" value="Ribosomal_L27"/>
    <property type="match status" value="1"/>
</dbReference>
<dbReference type="Gene3D" id="2.40.50.100">
    <property type="match status" value="1"/>
</dbReference>
<evidence type="ECO:0000313" key="11">
    <source>
        <dbReference type="Proteomes" id="UP001445076"/>
    </source>
</evidence>
<keyword evidence="4" id="KW-0689">Ribosomal protein</keyword>
<dbReference type="PANTHER" id="PTHR15893:SF0">
    <property type="entry name" value="LARGE RIBOSOMAL SUBUNIT PROTEIN BL27M"/>
    <property type="match status" value="1"/>
</dbReference>
<dbReference type="PANTHER" id="PTHR15893">
    <property type="entry name" value="RIBOSOMAL PROTEIN L27"/>
    <property type="match status" value="1"/>
</dbReference>
<evidence type="ECO:0000256" key="5">
    <source>
        <dbReference type="ARBA" id="ARBA00023128"/>
    </source>
</evidence>
<proteinExistence type="inferred from homology"/>
<evidence type="ECO:0000256" key="9">
    <source>
        <dbReference type="SAM" id="MobiDB-lite"/>
    </source>
</evidence>
<dbReference type="GO" id="GO:0006412">
    <property type="term" value="P:translation"/>
    <property type="evidence" value="ECO:0007669"/>
    <property type="project" value="InterPro"/>
</dbReference>
<organism evidence="10 11">
    <name type="scientific">Cherax quadricarinatus</name>
    <name type="common">Australian red claw crayfish</name>
    <dbReference type="NCBI Taxonomy" id="27406"/>
    <lineage>
        <taxon>Eukaryota</taxon>
        <taxon>Metazoa</taxon>
        <taxon>Ecdysozoa</taxon>
        <taxon>Arthropoda</taxon>
        <taxon>Crustacea</taxon>
        <taxon>Multicrustacea</taxon>
        <taxon>Malacostraca</taxon>
        <taxon>Eumalacostraca</taxon>
        <taxon>Eucarida</taxon>
        <taxon>Decapoda</taxon>
        <taxon>Pleocyemata</taxon>
        <taxon>Astacidea</taxon>
        <taxon>Parastacoidea</taxon>
        <taxon>Parastacidae</taxon>
        <taxon>Cherax</taxon>
    </lineage>
</organism>
<evidence type="ECO:0000256" key="1">
    <source>
        <dbReference type="ARBA" id="ARBA00004173"/>
    </source>
</evidence>
<comment type="subcellular location">
    <subcellularLocation>
        <location evidence="1">Mitochondrion</location>
    </subcellularLocation>
</comment>
<reference evidence="10 11" key="1">
    <citation type="journal article" date="2024" name="BMC Genomics">
        <title>Genome assembly of redclaw crayfish (Cherax quadricarinatus) provides insights into its immune adaptation and hypoxia tolerance.</title>
        <authorList>
            <person name="Liu Z."/>
            <person name="Zheng J."/>
            <person name="Li H."/>
            <person name="Fang K."/>
            <person name="Wang S."/>
            <person name="He J."/>
            <person name="Zhou D."/>
            <person name="Weng S."/>
            <person name="Chi M."/>
            <person name="Gu Z."/>
            <person name="He J."/>
            <person name="Li F."/>
            <person name="Wang M."/>
        </authorList>
    </citation>
    <scope>NUCLEOTIDE SEQUENCE [LARGE SCALE GENOMIC DNA]</scope>
    <source>
        <strain evidence="10">ZL_2023a</strain>
    </source>
</reference>
<name>A0AAW0VZJ7_CHEQU</name>
<dbReference type="GO" id="GO:0003735">
    <property type="term" value="F:structural constituent of ribosome"/>
    <property type="evidence" value="ECO:0007669"/>
    <property type="project" value="InterPro"/>
</dbReference>
<evidence type="ECO:0000256" key="3">
    <source>
        <dbReference type="ARBA" id="ARBA00022946"/>
    </source>
</evidence>
<dbReference type="FunFam" id="2.40.50.100:FF:000031">
    <property type="entry name" value="39S ribosomal protein L27, mitochondrial"/>
    <property type="match status" value="1"/>
</dbReference>
<dbReference type="Proteomes" id="UP001445076">
    <property type="component" value="Unassembled WGS sequence"/>
</dbReference>
<comment type="caution">
    <text evidence="10">The sequence shown here is derived from an EMBL/GenBank/DDBJ whole genome shotgun (WGS) entry which is preliminary data.</text>
</comment>
<feature type="compositionally biased region" description="Polar residues" evidence="9">
    <location>
        <begin position="35"/>
        <end position="46"/>
    </location>
</feature>
<evidence type="ECO:0000256" key="2">
    <source>
        <dbReference type="ARBA" id="ARBA00010797"/>
    </source>
</evidence>
<keyword evidence="5" id="KW-0496">Mitochondrion</keyword>
<evidence type="ECO:0000256" key="6">
    <source>
        <dbReference type="ARBA" id="ARBA00023274"/>
    </source>
</evidence>
<evidence type="ECO:0000313" key="10">
    <source>
        <dbReference type="EMBL" id="KAK8722215.1"/>
    </source>
</evidence>
<dbReference type="GO" id="GO:0005743">
    <property type="term" value="C:mitochondrial inner membrane"/>
    <property type="evidence" value="ECO:0007669"/>
    <property type="project" value="UniProtKB-ARBA"/>
</dbReference>
<dbReference type="InterPro" id="IPR001684">
    <property type="entry name" value="Ribosomal_bL27"/>
</dbReference>
<dbReference type="PRINTS" id="PR00063">
    <property type="entry name" value="RIBOSOMALL27"/>
</dbReference>
<sequence length="157" mass="17721">MAINLVKKFLSLNISGVTSGSSLLSSNTVGWLTSARNASKKSGGSSRNKPGRPRGKRRGIKKRDGLYVTQGTILVRQLGLDFYPGLNVGIGRDKTLFAREHGRVVMTTEKVNPNWDHRFIKLFYVDHEMHEDVPVYKTYFHILTDPQNMTFKLVDQV</sequence>
<dbReference type="AlphaFoldDB" id="A0AAW0VZJ7"/>
<evidence type="ECO:0000256" key="8">
    <source>
        <dbReference type="ARBA" id="ARBA00076963"/>
    </source>
</evidence>
<evidence type="ECO:0000256" key="7">
    <source>
        <dbReference type="ARBA" id="ARBA00035267"/>
    </source>
</evidence>
<keyword evidence="6" id="KW-0687">Ribonucleoprotein</keyword>
<gene>
    <name evidence="10" type="ORF">OTU49_012329</name>
</gene>
<keyword evidence="3" id="KW-0809">Transit peptide</keyword>
<dbReference type="GO" id="GO:0005762">
    <property type="term" value="C:mitochondrial large ribosomal subunit"/>
    <property type="evidence" value="ECO:0007669"/>
    <property type="project" value="TreeGrafter"/>
</dbReference>
<feature type="compositionally biased region" description="Basic residues" evidence="9">
    <location>
        <begin position="49"/>
        <end position="61"/>
    </location>
</feature>
<comment type="similarity">
    <text evidence="2">Belongs to the bacterial ribosomal protein bL27 family.</text>
</comment>
<evidence type="ECO:0000256" key="4">
    <source>
        <dbReference type="ARBA" id="ARBA00022980"/>
    </source>
</evidence>
<keyword evidence="11" id="KW-1185">Reference proteome</keyword>